<proteinExistence type="predicted"/>
<feature type="region of interest" description="Disordered" evidence="1">
    <location>
        <begin position="154"/>
        <end position="208"/>
    </location>
</feature>
<keyword evidence="3" id="KW-1185">Reference proteome</keyword>
<dbReference type="AlphaFoldDB" id="A0AAW0E7N3"/>
<feature type="compositionally biased region" description="Acidic residues" evidence="1">
    <location>
        <begin position="154"/>
        <end position="171"/>
    </location>
</feature>
<evidence type="ECO:0008006" key="4">
    <source>
        <dbReference type="Google" id="ProtNLM"/>
    </source>
</evidence>
<protein>
    <recommendedName>
        <fullName evidence="4">Kinesin motor domain-containing protein</fullName>
    </recommendedName>
</protein>
<feature type="region of interest" description="Disordered" evidence="1">
    <location>
        <begin position="285"/>
        <end position="306"/>
    </location>
</feature>
<dbReference type="Proteomes" id="UP001362999">
    <property type="component" value="Unassembled WGS sequence"/>
</dbReference>
<evidence type="ECO:0000313" key="2">
    <source>
        <dbReference type="EMBL" id="KAK7059893.1"/>
    </source>
</evidence>
<reference evidence="2 3" key="1">
    <citation type="journal article" date="2024" name="J Genomics">
        <title>Draft genome sequencing and assembly of Favolaschia claudopus CIRM-BRFM 2984 isolated from oak limbs.</title>
        <authorList>
            <person name="Navarro D."/>
            <person name="Drula E."/>
            <person name="Chaduli D."/>
            <person name="Cazenave R."/>
            <person name="Ahrendt S."/>
            <person name="Wang J."/>
            <person name="Lipzen A."/>
            <person name="Daum C."/>
            <person name="Barry K."/>
            <person name="Grigoriev I.V."/>
            <person name="Favel A."/>
            <person name="Rosso M.N."/>
            <person name="Martin F."/>
        </authorList>
    </citation>
    <scope>NUCLEOTIDE SEQUENCE [LARGE SCALE GENOMIC DNA]</scope>
    <source>
        <strain evidence="2 3">CIRM-BRFM 2984</strain>
    </source>
</reference>
<name>A0AAW0E7N3_9AGAR</name>
<sequence>MLPPSDEDWDAASMCAVSGAPESSMRAGVFDAGRCRTSPRHSSGSLLGMVIHVLAHSTPRLSTRVSVMRFAETARRLLKGKAESRIGGVYGMGSLTERFVMASPSSTTAERRSGRRCRPEAGMTLLWIRRTRDAQDSKPPVMDLRTPVLGCAGDEEEDIHDDEDDGEEDKIEEGGGGGGEHTAPIPIISPAPSPVPFEESEDEYLGDRGGADTVARLMTVGLPGIVKDEIRDFVSPLSCDDVSSCGARSSSRSGLRHAPLLASSSACGHTTNIDVDATSLIPAKDSSRSSAFSPRHSPSPPSRSPSWFPIDLTSTLTLRSHRSSSTLSTASHPLSWHCFWRVQAEAQALIIVRYLVAGVR</sequence>
<organism evidence="2 3">
    <name type="scientific">Favolaschia claudopus</name>
    <dbReference type="NCBI Taxonomy" id="2862362"/>
    <lineage>
        <taxon>Eukaryota</taxon>
        <taxon>Fungi</taxon>
        <taxon>Dikarya</taxon>
        <taxon>Basidiomycota</taxon>
        <taxon>Agaricomycotina</taxon>
        <taxon>Agaricomycetes</taxon>
        <taxon>Agaricomycetidae</taxon>
        <taxon>Agaricales</taxon>
        <taxon>Marasmiineae</taxon>
        <taxon>Mycenaceae</taxon>
        <taxon>Favolaschia</taxon>
    </lineage>
</organism>
<evidence type="ECO:0000313" key="3">
    <source>
        <dbReference type="Proteomes" id="UP001362999"/>
    </source>
</evidence>
<comment type="caution">
    <text evidence="2">The sequence shown here is derived from an EMBL/GenBank/DDBJ whole genome shotgun (WGS) entry which is preliminary data.</text>
</comment>
<evidence type="ECO:0000256" key="1">
    <source>
        <dbReference type="SAM" id="MobiDB-lite"/>
    </source>
</evidence>
<dbReference type="EMBL" id="JAWWNJ010000003">
    <property type="protein sequence ID" value="KAK7059893.1"/>
    <property type="molecule type" value="Genomic_DNA"/>
</dbReference>
<accession>A0AAW0E7N3</accession>
<gene>
    <name evidence="2" type="ORF">R3P38DRAFT_3252135</name>
</gene>